<dbReference type="InterPro" id="IPR008991">
    <property type="entry name" value="Translation_prot_SH3-like_sf"/>
</dbReference>
<dbReference type="InterPro" id="IPR001147">
    <property type="entry name" value="Ribosomal_eL21"/>
</dbReference>
<evidence type="ECO:0000256" key="5">
    <source>
        <dbReference type="ARBA" id="ARBA00035327"/>
    </source>
</evidence>
<evidence type="ECO:0000256" key="2">
    <source>
        <dbReference type="ARBA" id="ARBA00022980"/>
    </source>
</evidence>
<dbReference type="Gene3D" id="2.30.30.70">
    <property type="entry name" value="Ribosomal protein L21"/>
    <property type="match status" value="1"/>
</dbReference>
<evidence type="ECO:0000256" key="1">
    <source>
        <dbReference type="ARBA" id="ARBA00008427"/>
    </source>
</evidence>
<evidence type="ECO:0000313" key="7">
    <source>
        <dbReference type="Proteomes" id="UP001107558"/>
    </source>
</evidence>
<dbReference type="Proteomes" id="UP001107558">
    <property type="component" value="Chromosome 1"/>
</dbReference>
<dbReference type="FunFam" id="2.30.30.70:FF:000001">
    <property type="entry name" value="60S ribosomal protein L21"/>
    <property type="match status" value="1"/>
</dbReference>
<dbReference type="GO" id="GO:1990904">
    <property type="term" value="C:ribonucleoprotein complex"/>
    <property type="evidence" value="ECO:0007669"/>
    <property type="project" value="UniProtKB-KW"/>
</dbReference>
<reference evidence="6" key="1">
    <citation type="submission" date="2021-03" db="EMBL/GenBank/DDBJ databases">
        <title>Chromosome level genome of the anhydrobiotic midge Polypedilum vanderplanki.</title>
        <authorList>
            <person name="Yoshida Y."/>
            <person name="Kikawada T."/>
            <person name="Gusev O."/>
        </authorList>
    </citation>
    <scope>NUCLEOTIDE SEQUENCE</scope>
    <source>
        <strain evidence="6">NIAS01</strain>
        <tissue evidence="6">Whole body or cell culture</tissue>
    </source>
</reference>
<dbReference type="InterPro" id="IPR036948">
    <property type="entry name" value="Ribosomal_eL21_sf"/>
</dbReference>
<protein>
    <recommendedName>
        <fullName evidence="4">Large ribosomal subunit protein eL21</fullName>
    </recommendedName>
    <alternativeName>
        <fullName evidence="5">60S ribosomal protein L21</fullName>
    </alternativeName>
</protein>
<name>A0A9J6CG11_POLVA</name>
<organism evidence="6 7">
    <name type="scientific">Polypedilum vanderplanki</name>
    <name type="common">Sleeping chironomid midge</name>
    <dbReference type="NCBI Taxonomy" id="319348"/>
    <lineage>
        <taxon>Eukaryota</taxon>
        <taxon>Metazoa</taxon>
        <taxon>Ecdysozoa</taxon>
        <taxon>Arthropoda</taxon>
        <taxon>Hexapoda</taxon>
        <taxon>Insecta</taxon>
        <taxon>Pterygota</taxon>
        <taxon>Neoptera</taxon>
        <taxon>Endopterygota</taxon>
        <taxon>Diptera</taxon>
        <taxon>Nematocera</taxon>
        <taxon>Chironomoidea</taxon>
        <taxon>Chironomidae</taxon>
        <taxon>Chironominae</taxon>
        <taxon>Polypedilum</taxon>
        <taxon>Polypedilum</taxon>
    </lineage>
</organism>
<dbReference type="PROSITE" id="PS01171">
    <property type="entry name" value="RIBOSOMAL_L21E"/>
    <property type="match status" value="1"/>
</dbReference>
<dbReference type="GO" id="GO:0006412">
    <property type="term" value="P:translation"/>
    <property type="evidence" value="ECO:0007669"/>
    <property type="project" value="InterPro"/>
</dbReference>
<comment type="caution">
    <text evidence="6">The sequence shown here is derived from an EMBL/GenBank/DDBJ whole genome shotgun (WGS) entry which is preliminary data.</text>
</comment>
<keyword evidence="7" id="KW-1185">Reference proteome</keyword>
<comment type="similarity">
    <text evidence="1">Belongs to the eukaryotic ribosomal protein eL21 family.</text>
</comment>
<sequence length="159" mass="18374">MTRTHGYRRGTRDMFSRQFRRHGAIPLATYMKVYKAGDYVDVKGNGAVHKGMPFKAYHGKTGRVYNVTQHALGVIVNKRHRGKILAKRINVRIEHVKPSKCREEFLARVKSNDEKRREARAQGKRVMLKRKPVEPLKARVIENPPQPVFLAPIPYEFVA</sequence>
<dbReference type="GO" id="GO:0003735">
    <property type="term" value="F:structural constituent of ribosome"/>
    <property type="evidence" value="ECO:0007669"/>
    <property type="project" value="InterPro"/>
</dbReference>
<dbReference type="Gene3D" id="6.10.250.3260">
    <property type="match status" value="1"/>
</dbReference>
<dbReference type="OrthoDB" id="1539250at2759"/>
<dbReference type="GO" id="GO:0005840">
    <property type="term" value="C:ribosome"/>
    <property type="evidence" value="ECO:0007669"/>
    <property type="project" value="UniProtKB-KW"/>
</dbReference>
<gene>
    <name evidence="6" type="ORF">PVAND_010226</name>
</gene>
<accession>A0A9J6CG11</accession>
<dbReference type="PANTHER" id="PTHR20981">
    <property type="entry name" value="60S RIBOSOMAL PROTEIN L21"/>
    <property type="match status" value="1"/>
</dbReference>
<dbReference type="FunFam" id="6.10.250.3260:FF:000001">
    <property type="entry name" value="60S ribosomal protein L21"/>
    <property type="match status" value="1"/>
</dbReference>
<dbReference type="EMBL" id="JADBJN010000001">
    <property type="protein sequence ID" value="KAG5680736.1"/>
    <property type="molecule type" value="Genomic_DNA"/>
</dbReference>
<proteinExistence type="inferred from homology"/>
<evidence type="ECO:0000256" key="3">
    <source>
        <dbReference type="ARBA" id="ARBA00023274"/>
    </source>
</evidence>
<keyword evidence="3" id="KW-0687">Ribonucleoprotein</keyword>
<keyword evidence="2" id="KW-0689">Ribosomal protein</keyword>
<dbReference type="Pfam" id="PF01157">
    <property type="entry name" value="Ribosomal_L21e"/>
    <property type="match status" value="1"/>
</dbReference>
<dbReference type="SUPFAM" id="SSF50104">
    <property type="entry name" value="Translation proteins SH3-like domain"/>
    <property type="match status" value="1"/>
</dbReference>
<dbReference type="InterPro" id="IPR018259">
    <property type="entry name" value="Ribosomal_eL21_CS"/>
</dbReference>
<dbReference type="AlphaFoldDB" id="A0A9J6CG11"/>
<evidence type="ECO:0000313" key="6">
    <source>
        <dbReference type="EMBL" id="KAG5680736.1"/>
    </source>
</evidence>
<evidence type="ECO:0000256" key="4">
    <source>
        <dbReference type="ARBA" id="ARBA00035219"/>
    </source>
</evidence>